<dbReference type="SFLD" id="SFLDG00002">
    <property type="entry name" value="C1.7:_P-type_atpase_like"/>
    <property type="match status" value="1"/>
</dbReference>
<keyword evidence="9 18" id="KW-0812">Transmembrane</keyword>
<keyword evidence="15 18" id="KW-0472">Membrane</keyword>
<dbReference type="Pfam" id="PF00689">
    <property type="entry name" value="Cation_ATPase_C"/>
    <property type="match status" value="1"/>
</dbReference>
<dbReference type="EC" id="7.2.2.14" evidence="4"/>
<evidence type="ECO:0000256" key="4">
    <source>
        <dbReference type="ARBA" id="ARBA00012786"/>
    </source>
</evidence>
<dbReference type="InterPro" id="IPR004014">
    <property type="entry name" value="ATPase_P-typ_cation-transptr_N"/>
</dbReference>
<dbReference type="PANTHER" id="PTHR42861">
    <property type="entry name" value="CALCIUM-TRANSPORTING ATPASE"/>
    <property type="match status" value="1"/>
</dbReference>
<feature type="transmembrane region" description="Helical" evidence="18">
    <location>
        <begin position="748"/>
        <end position="765"/>
    </location>
</feature>
<dbReference type="Pfam" id="PF08282">
    <property type="entry name" value="Hydrolase_3"/>
    <property type="match status" value="1"/>
</dbReference>
<evidence type="ECO:0000313" key="20">
    <source>
        <dbReference type="EMBL" id="GCC50372.1"/>
    </source>
</evidence>
<dbReference type="GO" id="GO:0005886">
    <property type="term" value="C:plasma membrane"/>
    <property type="evidence" value="ECO:0007669"/>
    <property type="project" value="UniProtKB-SubCell"/>
</dbReference>
<dbReference type="GO" id="GO:0015444">
    <property type="term" value="F:P-type magnesium transporter activity"/>
    <property type="evidence" value="ECO:0007669"/>
    <property type="project" value="UniProtKB-EC"/>
</dbReference>
<dbReference type="OrthoDB" id="1521937at2"/>
<dbReference type="NCBIfam" id="TIGR01494">
    <property type="entry name" value="ATPase_P-type"/>
    <property type="match status" value="2"/>
</dbReference>
<dbReference type="Gene3D" id="2.70.150.10">
    <property type="entry name" value="Calcium-transporting ATPase, cytoplasmic transduction domain A"/>
    <property type="match status" value="1"/>
</dbReference>
<evidence type="ECO:0000256" key="5">
    <source>
        <dbReference type="ARBA" id="ARBA00013555"/>
    </source>
</evidence>
<keyword evidence="6" id="KW-1003">Cell membrane</keyword>
<evidence type="ECO:0000256" key="7">
    <source>
        <dbReference type="ARBA" id="ARBA00022519"/>
    </source>
</evidence>
<dbReference type="InterPro" id="IPR023298">
    <property type="entry name" value="ATPase_P-typ_TM_dom_sf"/>
</dbReference>
<evidence type="ECO:0000256" key="13">
    <source>
        <dbReference type="ARBA" id="ARBA00022967"/>
    </source>
</evidence>
<proteinExistence type="inferred from homology"/>
<feature type="transmembrane region" description="Helical" evidence="18">
    <location>
        <begin position="270"/>
        <end position="294"/>
    </location>
</feature>
<comment type="similarity">
    <text evidence="3">Belongs to the cation transport ATPase (P-type) (TC 3.A.3) family. Type IIIB subfamily.</text>
</comment>
<evidence type="ECO:0000256" key="6">
    <source>
        <dbReference type="ARBA" id="ARBA00022475"/>
    </source>
</evidence>
<dbReference type="InterPro" id="IPR036412">
    <property type="entry name" value="HAD-like_sf"/>
</dbReference>
<dbReference type="NCBIfam" id="TIGR01524">
    <property type="entry name" value="ATPase-IIIB_Mg"/>
    <property type="match status" value="1"/>
</dbReference>
<dbReference type="PRINTS" id="PR01836">
    <property type="entry name" value="MGATPASE"/>
</dbReference>
<keyword evidence="12" id="KW-0460">Magnesium</keyword>
<keyword evidence="21" id="KW-1185">Reference proteome</keyword>
<sequence length="838" mass="93189">MNKSFPYWSISLSELIKDLDTTILGISDEKASDRNNKSMITPMQSILVSDIRLLLTQFKSPLVLLLIFAVILSAILGEYTNTFIILGIIFLSALLGFWQERKANHALRKLRDMVQVKATVLRNNIEKDIPASQVVYGDVILLNAGDIIPADCIIVESNDLHISEASLTGESFPVEKEIGLMPIDTPLSKRKNCVFKGTNVINGTAKVLAVYTNSKTEFGKISGALSWHEPETAFEKGIKKFGYMIMQITMILSIIIFIINIYLGKNVIDSILFALALAVGMTPELLPAIITITLSAGAKRLVDKKVIVKKLSAIQNLGAVNVFCSDKTGTLTEGKISVQYTVDSNDNDWPRIKTFAYLNSRFETGFTNPMDEAIRNLTDIDIDGYQKVDEVPYDFIRKRLSIAVAFQGMHLLITKGALKNILEVCDSVELASGNRLPLNQMRNKIITIHEKYSRQGFRTIGLCYKDITGDPLINKKDERDMTFLGLVILADTIKPGIANIIHELKSSGVTLKLITGDNQLAAAFVGKKIGLQSENVLTGGELRKMSEEALAIKVNEIDVFAEIEPNQKERLVRALQKSGNVVSFIGDGINDVSALKTADVGITVDNAVDIAKETADIVLMEKNLEVLQEGILEGRKTFINTLKYIFITTSANFGNMFSVAGTSLFLPFLPLLPKQILLLNFLSDLPAMTIASDKVDAELLNKPRKWNAMLIRKFMIVFGIESSLFDFLTFGTLLWLFKANIEQFQTGWFIESCITEILILLVIRTQRSSFKSKPGKYLIYMSIIVSIGITTLPYFCFSSLMGFTPLPITIFIGMVGIAFLYAFIAEITKRIFFRRVSL</sequence>
<name>A0A401U689_9BACT</name>
<accession>A0A401U689</accession>
<organism evidence="20 21">
    <name type="scientific">Chryseotalea sanaruensis</name>
    <dbReference type="NCBI Taxonomy" id="2482724"/>
    <lineage>
        <taxon>Bacteria</taxon>
        <taxon>Pseudomonadati</taxon>
        <taxon>Bacteroidota</taxon>
        <taxon>Cytophagia</taxon>
        <taxon>Cytophagales</taxon>
        <taxon>Chryseotaleaceae</taxon>
        <taxon>Chryseotalea</taxon>
    </lineage>
</organism>
<comment type="catalytic activity">
    <reaction evidence="17">
        <text>Mg(2+)(out) + ATP + H2O = Mg(2+)(in) + ADP + phosphate + H(+)</text>
        <dbReference type="Rhea" id="RHEA:10260"/>
        <dbReference type="ChEBI" id="CHEBI:15377"/>
        <dbReference type="ChEBI" id="CHEBI:15378"/>
        <dbReference type="ChEBI" id="CHEBI:18420"/>
        <dbReference type="ChEBI" id="CHEBI:30616"/>
        <dbReference type="ChEBI" id="CHEBI:43474"/>
        <dbReference type="ChEBI" id="CHEBI:456216"/>
        <dbReference type="EC" id="7.2.2.14"/>
    </reaction>
</comment>
<evidence type="ECO:0000256" key="16">
    <source>
        <dbReference type="ARBA" id="ARBA00029806"/>
    </source>
</evidence>
<feature type="transmembrane region" description="Helical" evidence="18">
    <location>
        <begin position="777"/>
        <end position="800"/>
    </location>
</feature>
<dbReference type="InterPro" id="IPR059000">
    <property type="entry name" value="ATPase_P-type_domA"/>
</dbReference>
<dbReference type="Pfam" id="PF00122">
    <property type="entry name" value="E1-E2_ATPase"/>
    <property type="match status" value="1"/>
</dbReference>
<dbReference type="InterPro" id="IPR044492">
    <property type="entry name" value="P_typ_ATPase_HD_dom"/>
</dbReference>
<comment type="function">
    <text evidence="1">Mediates magnesium influx to the cytosol.</text>
</comment>
<dbReference type="InterPro" id="IPR006068">
    <property type="entry name" value="ATPase_P-typ_cation-transptr_C"/>
</dbReference>
<evidence type="ECO:0000313" key="21">
    <source>
        <dbReference type="Proteomes" id="UP000288227"/>
    </source>
</evidence>
<evidence type="ECO:0000256" key="8">
    <source>
        <dbReference type="ARBA" id="ARBA00022553"/>
    </source>
</evidence>
<dbReference type="Gene3D" id="1.20.1110.10">
    <property type="entry name" value="Calcium-transporting ATPase, transmembrane domain"/>
    <property type="match status" value="1"/>
</dbReference>
<dbReference type="Pfam" id="PF13246">
    <property type="entry name" value="Cation_ATPase"/>
    <property type="match status" value="1"/>
</dbReference>
<protein>
    <recommendedName>
        <fullName evidence="5">Magnesium-transporting ATPase, P-type 1</fullName>
        <ecNumber evidence="4">7.2.2.14</ecNumber>
    </recommendedName>
    <alternativeName>
        <fullName evidence="16">Mg(2+) transport ATPase, P-type 1</fullName>
    </alternativeName>
</protein>
<dbReference type="EMBL" id="BHXQ01000001">
    <property type="protein sequence ID" value="GCC50372.1"/>
    <property type="molecule type" value="Genomic_DNA"/>
</dbReference>
<evidence type="ECO:0000256" key="14">
    <source>
        <dbReference type="ARBA" id="ARBA00022989"/>
    </source>
</evidence>
<keyword evidence="7" id="KW-0997">Cell inner membrane</keyword>
<dbReference type="SUPFAM" id="SSF81653">
    <property type="entry name" value="Calcium ATPase, transduction domain A"/>
    <property type="match status" value="1"/>
</dbReference>
<evidence type="ECO:0000256" key="2">
    <source>
        <dbReference type="ARBA" id="ARBA00004429"/>
    </source>
</evidence>
<dbReference type="Gene3D" id="3.40.1110.10">
    <property type="entry name" value="Calcium-transporting ATPase, cytoplasmic domain N"/>
    <property type="match status" value="1"/>
</dbReference>
<evidence type="ECO:0000256" key="17">
    <source>
        <dbReference type="ARBA" id="ARBA00047295"/>
    </source>
</evidence>
<evidence type="ECO:0000256" key="3">
    <source>
        <dbReference type="ARBA" id="ARBA00008746"/>
    </source>
</evidence>
<reference evidence="20 21" key="1">
    <citation type="submission" date="2018-11" db="EMBL/GenBank/DDBJ databases">
        <title>Chryseotalea sanarue gen. nov., sp., nov., a member of the family Cytophagaceae, isolated from a brackish lake in Hamamatsu Japan.</title>
        <authorList>
            <person name="Maejima Y."/>
            <person name="Iino T."/>
            <person name="Muraguchi Y."/>
            <person name="Fukuda K."/>
            <person name="Ohkuma M."/>
            <person name="Moriuchi R."/>
            <person name="Dohra H."/>
            <person name="Kimbara K."/>
            <person name="Shintani M."/>
        </authorList>
    </citation>
    <scope>NUCLEOTIDE SEQUENCE [LARGE SCALE GENOMIC DNA]</scope>
    <source>
        <strain evidence="20 21">Ys</strain>
    </source>
</reference>
<dbReference type="GO" id="GO:0005524">
    <property type="term" value="F:ATP binding"/>
    <property type="evidence" value="ECO:0007669"/>
    <property type="project" value="UniProtKB-KW"/>
</dbReference>
<comment type="subcellular location">
    <subcellularLocation>
        <location evidence="2">Cell inner membrane</location>
        <topology evidence="2">Multi-pass membrane protein</topology>
    </subcellularLocation>
</comment>
<evidence type="ECO:0000256" key="15">
    <source>
        <dbReference type="ARBA" id="ARBA00023136"/>
    </source>
</evidence>
<evidence type="ECO:0000256" key="12">
    <source>
        <dbReference type="ARBA" id="ARBA00022842"/>
    </source>
</evidence>
<dbReference type="SFLD" id="SFLDS00003">
    <property type="entry name" value="Haloacid_Dehalogenase"/>
    <property type="match status" value="1"/>
</dbReference>
<feature type="transmembrane region" description="Helical" evidence="18">
    <location>
        <begin position="714"/>
        <end position="736"/>
    </location>
</feature>
<feature type="transmembrane region" description="Helical" evidence="18">
    <location>
        <begin position="82"/>
        <end position="98"/>
    </location>
</feature>
<dbReference type="InterPro" id="IPR023214">
    <property type="entry name" value="HAD_sf"/>
</dbReference>
<dbReference type="SUPFAM" id="SSF81665">
    <property type="entry name" value="Calcium ATPase, transmembrane domain M"/>
    <property type="match status" value="1"/>
</dbReference>
<dbReference type="Gene3D" id="3.40.50.1000">
    <property type="entry name" value="HAD superfamily/HAD-like"/>
    <property type="match status" value="1"/>
</dbReference>
<keyword evidence="11" id="KW-0067">ATP-binding</keyword>
<dbReference type="AlphaFoldDB" id="A0A401U689"/>
<evidence type="ECO:0000256" key="1">
    <source>
        <dbReference type="ARBA" id="ARBA00003954"/>
    </source>
</evidence>
<gene>
    <name evidence="20" type="ORF">SanaruYs_05870</name>
</gene>
<comment type="caution">
    <text evidence="20">The sequence shown here is derived from an EMBL/GenBank/DDBJ whole genome shotgun (WGS) entry which is preliminary data.</text>
</comment>
<dbReference type="PROSITE" id="PS00154">
    <property type="entry name" value="ATPASE_E1_E2"/>
    <property type="match status" value="1"/>
</dbReference>
<dbReference type="SMART" id="SM00831">
    <property type="entry name" value="Cation_ATPase_N"/>
    <property type="match status" value="1"/>
</dbReference>
<keyword evidence="10" id="KW-0547">Nucleotide-binding</keyword>
<keyword evidence="8" id="KW-0597">Phosphoprotein</keyword>
<keyword evidence="13" id="KW-1278">Translocase</keyword>
<dbReference type="InterPro" id="IPR001757">
    <property type="entry name" value="P_typ_ATPase"/>
</dbReference>
<evidence type="ECO:0000256" key="10">
    <source>
        <dbReference type="ARBA" id="ARBA00022741"/>
    </source>
</evidence>
<feature type="transmembrane region" description="Helical" evidence="18">
    <location>
        <begin position="53"/>
        <end position="76"/>
    </location>
</feature>
<dbReference type="SUPFAM" id="SSF56784">
    <property type="entry name" value="HAD-like"/>
    <property type="match status" value="1"/>
</dbReference>
<feature type="transmembrane region" description="Helical" evidence="18">
    <location>
        <begin position="806"/>
        <end position="825"/>
    </location>
</feature>
<dbReference type="Proteomes" id="UP000288227">
    <property type="component" value="Unassembled WGS sequence"/>
</dbReference>
<dbReference type="InterPro" id="IPR008250">
    <property type="entry name" value="ATPase_P-typ_transduc_dom_A_sf"/>
</dbReference>
<evidence type="ECO:0000259" key="19">
    <source>
        <dbReference type="SMART" id="SM00831"/>
    </source>
</evidence>
<dbReference type="GO" id="GO:0016887">
    <property type="term" value="F:ATP hydrolysis activity"/>
    <property type="evidence" value="ECO:0007669"/>
    <property type="project" value="InterPro"/>
</dbReference>
<evidence type="ECO:0000256" key="11">
    <source>
        <dbReference type="ARBA" id="ARBA00022840"/>
    </source>
</evidence>
<feature type="transmembrane region" description="Helical" evidence="18">
    <location>
        <begin position="241"/>
        <end position="264"/>
    </location>
</feature>
<dbReference type="InterPro" id="IPR023299">
    <property type="entry name" value="ATPase_P-typ_cyto_dom_N"/>
</dbReference>
<dbReference type="RefSeq" id="WP_127121013.1">
    <property type="nucleotide sequence ID" value="NZ_BHXQ01000001.1"/>
</dbReference>
<evidence type="ECO:0000256" key="9">
    <source>
        <dbReference type="ARBA" id="ARBA00022692"/>
    </source>
</evidence>
<evidence type="ECO:0000256" key="18">
    <source>
        <dbReference type="SAM" id="Phobius"/>
    </source>
</evidence>
<dbReference type="InterPro" id="IPR006415">
    <property type="entry name" value="P-type_ATPase_IIIB"/>
</dbReference>
<dbReference type="InterPro" id="IPR018303">
    <property type="entry name" value="ATPase_P-typ_P_site"/>
</dbReference>
<feature type="domain" description="Cation-transporting P-type ATPase N-terminal" evidence="19">
    <location>
        <begin position="6"/>
        <end position="78"/>
    </location>
</feature>
<dbReference type="SFLD" id="SFLDF00027">
    <property type="entry name" value="p-type_atpase"/>
    <property type="match status" value="1"/>
</dbReference>
<keyword evidence="14 18" id="KW-1133">Transmembrane helix</keyword>